<keyword evidence="5" id="KW-1185">Reference proteome</keyword>
<feature type="region of interest" description="Disordered" evidence="3">
    <location>
        <begin position="417"/>
        <end position="440"/>
    </location>
</feature>
<organism evidence="4 5">
    <name type="scientific">Dictyocaulus viviparus</name>
    <name type="common">Bovine lungworm</name>
    <dbReference type="NCBI Taxonomy" id="29172"/>
    <lineage>
        <taxon>Eukaryota</taxon>
        <taxon>Metazoa</taxon>
        <taxon>Ecdysozoa</taxon>
        <taxon>Nematoda</taxon>
        <taxon>Chromadorea</taxon>
        <taxon>Rhabditida</taxon>
        <taxon>Rhabditina</taxon>
        <taxon>Rhabditomorpha</taxon>
        <taxon>Strongyloidea</taxon>
        <taxon>Metastrongylidae</taxon>
        <taxon>Dictyocaulus</taxon>
    </lineage>
</organism>
<evidence type="ECO:0000313" key="4">
    <source>
        <dbReference type="EMBL" id="KJH50585.1"/>
    </source>
</evidence>
<feature type="compositionally biased region" description="Low complexity" evidence="3">
    <location>
        <begin position="431"/>
        <end position="440"/>
    </location>
</feature>
<dbReference type="PANTHER" id="PTHR45973">
    <property type="entry name" value="PROTEIN PHOSPHATASE 1 REGULATORY SUBUNIT SDS22-RELATED"/>
    <property type="match status" value="1"/>
</dbReference>
<dbReference type="STRING" id="29172.A0A0D8Y1M1"/>
<dbReference type="InterPro" id="IPR032675">
    <property type="entry name" value="LRR_dom_sf"/>
</dbReference>
<dbReference type="SMART" id="SM00364">
    <property type="entry name" value="LRR_BAC"/>
    <property type="match status" value="4"/>
</dbReference>
<name>A0A0D8Y1M1_DICVI</name>
<feature type="compositionally biased region" description="Polar residues" evidence="3">
    <location>
        <begin position="567"/>
        <end position="576"/>
    </location>
</feature>
<keyword evidence="1" id="KW-0433">Leucine-rich repeat</keyword>
<dbReference type="Pfam" id="PF12799">
    <property type="entry name" value="LRR_4"/>
    <property type="match status" value="1"/>
</dbReference>
<dbReference type="InterPro" id="IPR025875">
    <property type="entry name" value="Leu-rich_rpt_4"/>
</dbReference>
<dbReference type="GO" id="GO:0005813">
    <property type="term" value="C:centrosome"/>
    <property type="evidence" value="ECO:0007669"/>
    <property type="project" value="TreeGrafter"/>
</dbReference>
<keyword evidence="2" id="KW-0677">Repeat</keyword>
<feature type="compositionally biased region" description="Basic and acidic residues" evidence="3">
    <location>
        <begin position="7"/>
        <end position="42"/>
    </location>
</feature>
<dbReference type="SUPFAM" id="SSF52058">
    <property type="entry name" value="L domain-like"/>
    <property type="match status" value="1"/>
</dbReference>
<dbReference type="PROSITE" id="PS51450">
    <property type="entry name" value="LRR"/>
    <property type="match status" value="3"/>
</dbReference>
<feature type="region of interest" description="Disordered" evidence="3">
    <location>
        <begin position="533"/>
        <end position="609"/>
    </location>
</feature>
<dbReference type="InterPro" id="IPR001611">
    <property type="entry name" value="Leu-rich_rpt"/>
</dbReference>
<evidence type="ECO:0000256" key="2">
    <source>
        <dbReference type="ARBA" id="ARBA00022737"/>
    </source>
</evidence>
<reference evidence="5" key="2">
    <citation type="journal article" date="2016" name="Sci. Rep.">
        <title>Dictyocaulus viviparus genome, variome and transcriptome elucidate lungworm biology and support future intervention.</title>
        <authorList>
            <person name="McNulty S.N."/>
            <person name="Strube C."/>
            <person name="Rosa B.A."/>
            <person name="Martin J.C."/>
            <person name="Tyagi R."/>
            <person name="Choi Y.J."/>
            <person name="Wang Q."/>
            <person name="Hallsworth Pepin K."/>
            <person name="Zhang X."/>
            <person name="Ozersky P."/>
            <person name="Wilson R.K."/>
            <person name="Sternberg P.W."/>
            <person name="Gasser R.B."/>
            <person name="Mitreva M."/>
        </authorList>
    </citation>
    <scope>NUCLEOTIDE SEQUENCE [LARGE SCALE GENOMIC DNA]</scope>
    <source>
        <strain evidence="5">HannoverDv2000</strain>
    </source>
</reference>
<proteinExistence type="predicted"/>
<dbReference type="OrthoDB" id="5954088at2759"/>
<evidence type="ECO:0000256" key="1">
    <source>
        <dbReference type="ARBA" id="ARBA00022614"/>
    </source>
</evidence>
<feature type="compositionally biased region" description="Basic and acidic residues" evidence="3">
    <location>
        <begin position="587"/>
        <end position="596"/>
    </location>
</feature>
<gene>
    <name evidence="4" type="ORF">DICVIV_03259</name>
</gene>
<dbReference type="Proteomes" id="UP000053766">
    <property type="component" value="Unassembled WGS sequence"/>
</dbReference>
<sequence>MDEEGKENDPIRKIVMDQEKRSEDLSREDGTDVHLHETRDASFCRSSQPDETELREDVDKIHKSESKESVRSGVPEPVGCSVLKATKDSRIENDDRPVCENGVLDLSRCGLSKINRKFRKDYANVKKLIISGNMFTKIDGLDMFKQCIQVDATDNQLEKLNWFLPFAKQLRVLLLSNNGITSIECLRSFVSLEVLDVSCNEIKTIPSTLDNAHLLRLDLSSNEITSLPDLTKLSSLMYLDVSSNNISSLKSAVLPERLVFFNISSNSIEDLTEFMRMLHLKKLESISLANNPCVSNPAFDYRVYILSVLPLLHDIDGFVVTEEEQLKGEWLYSQGKGRAFKPDSGAHGSLVKYLEKYCPFNVNGKRLSSLDQSVVKVMEKRREMLNNSVFDDDSSLSLSLHSPYGAWASHLHEGKENQIPSSSADESNLYKSFSTKTPKSSTPARMLSIISKSVEVPYSDSRSSTLESTKSSSTVTLAHVVATHQKELVNVFPRHVWCSDQSMKMIMNVSNSFVVYFKEFSLRNSTAVTTAAECNRSEPSCFREKTMRPNRISSLQKESEHPERNNQRSSAYSNVGKNGEVSPKISKSKESNADRNKLRRPKSAAVVTDISMDAGPTRSSRKVYHAENDIVRRITSMENHIESLIDENKNITRINDELSRLLVEMTDRFTKEVNLLKTELGSLATLNSLNPCNLRVSRELGEGCYEIIWDMPLVKCFKVLTNGEESGVVRAPNNAARISDVEIGAELCIQVQASA</sequence>
<protein>
    <submittedName>
        <fullName evidence="4">Leucine Rich repeat-containing domain protein</fullName>
    </submittedName>
</protein>
<dbReference type="SMART" id="SM00369">
    <property type="entry name" value="LRR_TYP"/>
    <property type="match status" value="3"/>
</dbReference>
<feature type="region of interest" description="Disordered" evidence="3">
    <location>
        <begin position="1"/>
        <end position="75"/>
    </location>
</feature>
<evidence type="ECO:0000313" key="5">
    <source>
        <dbReference type="Proteomes" id="UP000053766"/>
    </source>
</evidence>
<dbReference type="InterPro" id="IPR050576">
    <property type="entry name" value="Cilia_flagella_integrity"/>
</dbReference>
<dbReference type="InterPro" id="IPR003591">
    <property type="entry name" value="Leu-rich_rpt_typical-subtyp"/>
</dbReference>
<dbReference type="PANTHER" id="PTHR45973:SF2">
    <property type="entry name" value="CENTROSOMAL PROTEIN OF 97 KDA"/>
    <property type="match status" value="1"/>
</dbReference>
<feature type="compositionally biased region" description="Polar residues" evidence="3">
    <location>
        <begin position="418"/>
        <end position="430"/>
    </location>
</feature>
<feature type="compositionally biased region" description="Basic and acidic residues" evidence="3">
    <location>
        <begin position="55"/>
        <end position="70"/>
    </location>
</feature>
<accession>A0A0D8Y1M1</accession>
<reference evidence="4 5" key="1">
    <citation type="submission" date="2013-11" db="EMBL/GenBank/DDBJ databases">
        <title>Draft genome of the bovine lungworm Dictyocaulus viviparus.</title>
        <authorList>
            <person name="Mitreva M."/>
        </authorList>
    </citation>
    <scope>NUCLEOTIDE SEQUENCE [LARGE SCALE GENOMIC DNA]</scope>
    <source>
        <strain evidence="4 5">HannoverDv2000</strain>
    </source>
</reference>
<dbReference type="EMBL" id="KN716202">
    <property type="protein sequence ID" value="KJH50585.1"/>
    <property type="molecule type" value="Genomic_DNA"/>
</dbReference>
<dbReference type="GO" id="GO:1902018">
    <property type="term" value="P:negative regulation of cilium assembly"/>
    <property type="evidence" value="ECO:0007669"/>
    <property type="project" value="TreeGrafter"/>
</dbReference>
<evidence type="ECO:0000256" key="3">
    <source>
        <dbReference type="SAM" id="MobiDB-lite"/>
    </source>
</evidence>
<dbReference type="AlphaFoldDB" id="A0A0D8Y1M1"/>
<feature type="compositionally biased region" description="Basic and acidic residues" evidence="3">
    <location>
        <begin position="557"/>
        <end position="566"/>
    </location>
</feature>
<dbReference type="Gene3D" id="3.80.10.10">
    <property type="entry name" value="Ribonuclease Inhibitor"/>
    <property type="match status" value="2"/>
</dbReference>